<evidence type="ECO:0000313" key="1">
    <source>
        <dbReference type="EMBL" id="KAI8552885.1"/>
    </source>
</evidence>
<keyword evidence="2" id="KW-1185">Reference proteome</keyword>
<gene>
    <name evidence="1" type="ORF">RHMOL_Rhmol06G0303000</name>
</gene>
<accession>A0ACC0NI58</accession>
<name>A0ACC0NI58_RHOML</name>
<protein>
    <submittedName>
        <fullName evidence="1">Uncharacterized protein</fullName>
    </submittedName>
</protein>
<sequence length="526" mass="57824">MEKVPRSLVFVATPFICLLLVSLIYTVEFGFYLTPSDEFTIIGYHLPRWSPSSATILDADCCQPTLTPSTFPATFPSPTNFSANLPAPATFPTPANFSANFSDADVVGDEMKLRTNSDASHTEDEDPLYLLLKRLVKGEDQTQLEATGFACDSKIRTDVCVSSRPVRIDTLTMKVYAPLSQGMPQASRIVHPYAIKDDEALMNTSVTAVQILPGNITLSPPCDYAHNVTAVIFSSGGFAGNIFHEFNEIIVPLFVTSHHFQSRLQFILTDFRPEFVAKYDKILSHLSSYEVINPASNGGIHCFPGAVVGLHYHDNLAITTTEVPEGISMLDFKQFLRESYNLKIRDLSQTEKPVLVLISRQGSRAFLNEDQMVTMMTELGFSVVVAKPDMMGNLDTVAEMLNPCSVLVGSHGAGLTNEVFLPDGAVVVQVVGWGLEWVSEYYFGRPATGMGLNYLEYKIEAEESSLTSIYGRDHPVIVDPASVQSQGYQVGRAIYLIQQNFNIDVARFRTTLVEALGLLGRSAPLG</sequence>
<dbReference type="Proteomes" id="UP001062846">
    <property type="component" value="Chromosome 6"/>
</dbReference>
<comment type="caution">
    <text evidence="1">The sequence shown here is derived from an EMBL/GenBank/DDBJ whole genome shotgun (WGS) entry which is preliminary data.</text>
</comment>
<reference evidence="1" key="1">
    <citation type="submission" date="2022-02" db="EMBL/GenBank/DDBJ databases">
        <title>Plant Genome Project.</title>
        <authorList>
            <person name="Zhang R.-G."/>
        </authorList>
    </citation>
    <scope>NUCLEOTIDE SEQUENCE</scope>
    <source>
        <strain evidence="1">AT1</strain>
    </source>
</reference>
<dbReference type="EMBL" id="CM046393">
    <property type="protein sequence ID" value="KAI8552885.1"/>
    <property type="molecule type" value="Genomic_DNA"/>
</dbReference>
<evidence type="ECO:0000313" key="2">
    <source>
        <dbReference type="Proteomes" id="UP001062846"/>
    </source>
</evidence>
<proteinExistence type="predicted"/>
<organism evidence="1 2">
    <name type="scientific">Rhododendron molle</name>
    <name type="common">Chinese azalea</name>
    <name type="synonym">Azalea mollis</name>
    <dbReference type="NCBI Taxonomy" id="49168"/>
    <lineage>
        <taxon>Eukaryota</taxon>
        <taxon>Viridiplantae</taxon>
        <taxon>Streptophyta</taxon>
        <taxon>Embryophyta</taxon>
        <taxon>Tracheophyta</taxon>
        <taxon>Spermatophyta</taxon>
        <taxon>Magnoliopsida</taxon>
        <taxon>eudicotyledons</taxon>
        <taxon>Gunneridae</taxon>
        <taxon>Pentapetalae</taxon>
        <taxon>asterids</taxon>
        <taxon>Ericales</taxon>
        <taxon>Ericaceae</taxon>
        <taxon>Ericoideae</taxon>
        <taxon>Rhodoreae</taxon>
        <taxon>Rhododendron</taxon>
    </lineage>
</organism>